<dbReference type="Pfam" id="PF00867">
    <property type="entry name" value="XPG_I"/>
    <property type="match status" value="1"/>
</dbReference>
<comment type="caution">
    <text evidence="2">The sequence shown here is derived from an EMBL/GenBank/DDBJ whole genome shotgun (WGS) entry which is preliminary data.</text>
</comment>
<evidence type="ECO:0000259" key="1">
    <source>
        <dbReference type="Pfam" id="PF00867"/>
    </source>
</evidence>
<dbReference type="InterPro" id="IPR029060">
    <property type="entry name" value="PIN-like_dom_sf"/>
</dbReference>
<dbReference type="Gene3D" id="3.40.50.1010">
    <property type="entry name" value="5'-nuclease"/>
    <property type="match status" value="2"/>
</dbReference>
<dbReference type="GO" id="GO:0006974">
    <property type="term" value="P:DNA damage response"/>
    <property type="evidence" value="ECO:0007669"/>
    <property type="project" value="UniProtKB-ARBA"/>
</dbReference>
<evidence type="ECO:0000313" key="3">
    <source>
        <dbReference type="Proteomes" id="UP000298327"/>
    </source>
</evidence>
<evidence type="ECO:0000313" key="2">
    <source>
        <dbReference type="EMBL" id="TFY50240.1"/>
    </source>
</evidence>
<dbReference type="PANTHER" id="PTHR11081">
    <property type="entry name" value="FLAP ENDONUCLEASE FAMILY MEMBER"/>
    <property type="match status" value="1"/>
</dbReference>
<dbReference type="GO" id="GO:0017108">
    <property type="term" value="F:5'-flap endonuclease activity"/>
    <property type="evidence" value="ECO:0007669"/>
    <property type="project" value="TreeGrafter"/>
</dbReference>
<feature type="domain" description="XPG-I" evidence="1">
    <location>
        <begin position="154"/>
        <end position="235"/>
    </location>
</feature>
<dbReference type="InterPro" id="IPR006086">
    <property type="entry name" value="XPG-I_dom"/>
</dbReference>
<protein>
    <recommendedName>
        <fullName evidence="1">XPG-I domain-containing protein</fullName>
    </recommendedName>
</protein>
<organism evidence="2 3">
    <name type="scientific">Dentipellis fragilis</name>
    <dbReference type="NCBI Taxonomy" id="205917"/>
    <lineage>
        <taxon>Eukaryota</taxon>
        <taxon>Fungi</taxon>
        <taxon>Dikarya</taxon>
        <taxon>Basidiomycota</taxon>
        <taxon>Agaricomycotina</taxon>
        <taxon>Agaricomycetes</taxon>
        <taxon>Russulales</taxon>
        <taxon>Hericiaceae</taxon>
        <taxon>Dentipellis</taxon>
    </lineage>
</organism>
<dbReference type="PANTHER" id="PTHR11081:SF75">
    <property type="entry name" value="ENDONUCLEASE, PUTATIVE (AFU_ORTHOLOGUE AFUA_3G13260)-RELATED"/>
    <property type="match status" value="1"/>
</dbReference>
<gene>
    <name evidence="2" type="ORF">EVG20_g11635</name>
</gene>
<sequence length="539" mass="58725">MMHVRSWQVVRDASTRRTLTDIATHERCLPIQPGLGYVLGIDASAWLSSGTPIEEMVITRGPNPVLAAAFHRLAKILKAPVAALFVFEGNQLPEARRQKHAATHPDWAVEGLKSLIMAFGFCFHEVSCRWRRRIASLPPVRSSSSGTCDSPDPIQAPGEAVAELARLNELGLVDTVVSDDARSALLFGAETVTRNVDPYTPDRISTVAHVHLTDVIHNRVPLSRAALVLVALLTGGGTSEVCCVLNRDAIRACTDQIHVWLAFQGIDGFDIDVAFRLVRYNIAEELVQLAQGPDTDAHQDRVDRWVDRLRTLLCVDPSGHLGGNHEALATAVATAMGFPDLDAVRACYSPCTSEHPDLLAINCEWCLPDIDGLLQFCMEHFHWRAGAELAKNMHKTIWPGVCFRVLLAAPTGMNLGPLLPLSMAGLGAPAPSRPACNKERVRAFILKTDLDVRTSRLGPVMYRVECDISTFHARLCAAVGSRGPELVFLSQPCELVVPVQVLHDAYPGCVRGGMGPYLAPALEPQHNSVIDLTLDSDSE</sequence>
<dbReference type="Proteomes" id="UP000298327">
    <property type="component" value="Unassembled WGS sequence"/>
</dbReference>
<dbReference type="EMBL" id="SEOQ01001926">
    <property type="protein sequence ID" value="TFY50240.1"/>
    <property type="molecule type" value="Genomic_DNA"/>
</dbReference>
<name>A0A4Y9XJY0_9AGAM</name>
<dbReference type="OrthoDB" id="3005703at2759"/>
<dbReference type="InterPro" id="IPR006084">
    <property type="entry name" value="XPG/Rad2"/>
</dbReference>
<dbReference type="STRING" id="205917.A0A4Y9XJY0"/>
<dbReference type="CDD" id="cd09870">
    <property type="entry name" value="PIN_YEN1"/>
    <property type="match status" value="1"/>
</dbReference>
<keyword evidence="3" id="KW-1185">Reference proteome</keyword>
<proteinExistence type="predicted"/>
<dbReference type="SUPFAM" id="SSF88723">
    <property type="entry name" value="PIN domain-like"/>
    <property type="match status" value="1"/>
</dbReference>
<dbReference type="AlphaFoldDB" id="A0A4Y9XJY0"/>
<accession>A0A4Y9XJY0</accession>
<reference evidence="2 3" key="1">
    <citation type="submission" date="2019-02" db="EMBL/GenBank/DDBJ databases">
        <title>Genome sequencing of the rare red list fungi Dentipellis fragilis.</title>
        <authorList>
            <person name="Buettner E."/>
            <person name="Kellner H."/>
        </authorList>
    </citation>
    <scope>NUCLEOTIDE SEQUENCE [LARGE SCALE GENOMIC DNA]</scope>
    <source>
        <strain evidence="2 3">DSM 105465</strain>
    </source>
</reference>